<evidence type="ECO:0000313" key="2">
    <source>
        <dbReference type="Proteomes" id="UP001732700"/>
    </source>
</evidence>
<reference evidence="1" key="2">
    <citation type="submission" date="2025-09" db="UniProtKB">
        <authorList>
            <consortium name="EnsemblPlants"/>
        </authorList>
    </citation>
    <scope>IDENTIFICATION</scope>
</reference>
<proteinExistence type="predicted"/>
<keyword evidence="2" id="KW-1185">Reference proteome</keyword>
<sequence>MHYIGESMLPEHIVKTLTPDMRSLHEFILYAERALLKDKNPSYPVFTVRVPTNCGFVTTSPTDLFFIRYEDVFRLFHMFRLERNLVRLISLSMAHDIIVEKTPHIAIMDPFNMTAHNNEKEQAFVARHKYCVLIIFQPYYSNVVYLDFGRDVVQKDYTDVKSTLDKALNGFRTTVGPLKYEKKVKGCYVCSHITNFPCLKQSSGGTDAWFTVLQMREFVKDQELLLMPSGLEKRGIDMANTTDANIRAEFRAIQRKIGTVLMRDVLKRGALFNYNGIPLSKAEIETRLEACFDVRTFRTLDGIHPFPPNAYDGSRGPCIESR</sequence>
<name>A0ACD5WW35_AVESA</name>
<dbReference type="Proteomes" id="UP001732700">
    <property type="component" value="Chromosome 4C"/>
</dbReference>
<organism evidence="1 2">
    <name type="scientific">Avena sativa</name>
    <name type="common">Oat</name>
    <dbReference type="NCBI Taxonomy" id="4498"/>
    <lineage>
        <taxon>Eukaryota</taxon>
        <taxon>Viridiplantae</taxon>
        <taxon>Streptophyta</taxon>
        <taxon>Embryophyta</taxon>
        <taxon>Tracheophyta</taxon>
        <taxon>Spermatophyta</taxon>
        <taxon>Magnoliopsida</taxon>
        <taxon>Liliopsida</taxon>
        <taxon>Poales</taxon>
        <taxon>Poaceae</taxon>
        <taxon>BOP clade</taxon>
        <taxon>Pooideae</taxon>
        <taxon>Poodae</taxon>
        <taxon>Poeae</taxon>
        <taxon>Poeae Chloroplast Group 1 (Aveneae type)</taxon>
        <taxon>Aveninae</taxon>
        <taxon>Avena</taxon>
    </lineage>
</organism>
<protein>
    <submittedName>
        <fullName evidence="1">Uncharacterized protein</fullName>
    </submittedName>
</protein>
<dbReference type="EnsemblPlants" id="AVESA.00010b.r2.4CG1297670.1">
    <property type="protein sequence ID" value="AVESA.00010b.r2.4CG1297670.1.CDS"/>
    <property type="gene ID" value="AVESA.00010b.r2.4CG1297670"/>
</dbReference>
<evidence type="ECO:0000313" key="1">
    <source>
        <dbReference type="EnsemblPlants" id="AVESA.00010b.r2.4CG1297670.1.CDS"/>
    </source>
</evidence>
<accession>A0ACD5WW35</accession>
<reference evidence="1" key="1">
    <citation type="submission" date="2021-05" db="EMBL/GenBank/DDBJ databases">
        <authorList>
            <person name="Scholz U."/>
            <person name="Mascher M."/>
            <person name="Fiebig A."/>
        </authorList>
    </citation>
    <scope>NUCLEOTIDE SEQUENCE [LARGE SCALE GENOMIC DNA]</scope>
</reference>